<dbReference type="EMBL" id="PDUD01000012">
    <property type="protein sequence ID" value="PHN07041.1"/>
    <property type="molecule type" value="Genomic_DNA"/>
</dbReference>
<proteinExistence type="predicted"/>
<keyword evidence="4" id="KW-1185">Reference proteome</keyword>
<dbReference type="SUPFAM" id="SSF52172">
    <property type="entry name" value="CheY-like"/>
    <property type="match status" value="1"/>
</dbReference>
<evidence type="ECO:0000313" key="3">
    <source>
        <dbReference type="EMBL" id="PHN07041.1"/>
    </source>
</evidence>
<dbReference type="GO" id="GO:0000160">
    <property type="term" value="P:phosphorelay signal transduction system"/>
    <property type="evidence" value="ECO:0007669"/>
    <property type="project" value="InterPro"/>
</dbReference>
<gene>
    <name evidence="3" type="ORF">CRP01_08770</name>
</gene>
<comment type="caution">
    <text evidence="1">Lacks conserved residue(s) required for the propagation of feature annotation.</text>
</comment>
<evidence type="ECO:0000256" key="1">
    <source>
        <dbReference type="PROSITE-ProRule" id="PRU00169"/>
    </source>
</evidence>
<organism evidence="3 4">
    <name type="scientific">Flavilitoribacter nigricans (strain ATCC 23147 / DSM 23189 / NBRC 102662 / NCIMB 1420 / SS-2)</name>
    <name type="common">Lewinella nigricans</name>
    <dbReference type="NCBI Taxonomy" id="1122177"/>
    <lineage>
        <taxon>Bacteria</taxon>
        <taxon>Pseudomonadati</taxon>
        <taxon>Bacteroidota</taxon>
        <taxon>Saprospiria</taxon>
        <taxon>Saprospirales</taxon>
        <taxon>Lewinellaceae</taxon>
        <taxon>Flavilitoribacter</taxon>
    </lineage>
</organism>
<dbReference type="Proteomes" id="UP000223913">
    <property type="component" value="Unassembled WGS sequence"/>
</dbReference>
<dbReference type="Gene3D" id="3.40.50.2300">
    <property type="match status" value="1"/>
</dbReference>
<dbReference type="PROSITE" id="PS50110">
    <property type="entry name" value="RESPONSE_REGULATORY"/>
    <property type="match status" value="1"/>
</dbReference>
<evidence type="ECO:0000259" key="2">
    <source>
        <dbReference type="PROSITE" id="PS50110"/>
    </source>
</evidence>
<sequence>MYRDLLIVDQDPQVEKMVSMVLRTSYNEMFRLSGIATDFEAAKRMIVLGKPSILLLGDQLPGCPLNVLVEQNFIQLADHRIALARKKRYAFDCFQRSIDHYLLKPIKASDLDQALSTYRPQEVSFLAHCNFPF</sequence>
<feature type="domain" description="Response regulatory" evidence="2">
    <location>
        <begin position="4"/>
        <end position="119"/>
    </location>
</feature>
<dbReference type="InterPro" id="IPR001789">
    <property type="entry name" value="Sig_transdc_resp-reg_receiver"/>
</dbReference>
<name>A0A2D0NEV4_FLAN2</name>
<reference evidence="3 4" key="1">
    <citation type="submission" date="2017-10" db="EMBL/GenBank/DDBJ databases">
        <title>The draft genome sequence of Lewinella nigricans NBRC 102662.</title>
        <authorList>
            <person name="Wang K."/>
        </authorList>
    </citation>
    <scope>NUCLEOTIDE SEQUENCE [LARGE SCALE GENOMIC DNA]</scope>
    <source>
        <strain evidence="3 4">NBRC 102662</strain>
    </source>
</reference>
<dbReference type="AlphaFoldDB" id="A0A2D0NEV4"/>
<evidence type="ECO:0000313" key="4">
    <source>
        <dbReference type="Proteomes" id="UP000223913"/>
    </source>
</evidence>
<protein>
    <recommendedName>
        <fullName evidence="2">Response regulatory domain-containing protein</fullName>
    </recommendedName>
</protein>
<accession>A0A2D0NEV4</accession>
<dbReference type="InterPro" id="IPR011006">
    <property type="entry name" value="CheY-like_superfamily"/>
</dbReference>
<comment type="caution">
    <text evidence="3">The sequence shown here is derived from an EMBL/GenBank/DDBJ whole genome shotgun (WGS) entry which is preliminary data.</text>
</comment>